<comment type="similarity">
    <text evidence="2">Belongs to the nucleotide-sugar transporter family. UDP-galactose:UMP antiporter (TC 2.A.7.11) subfamily.</text>
</comment>
<evidence type="ECO:0000256" key="3">
    <source>
        <dbReference type="ARBA" id="ARBA00022448"/>
    </source>
</evidence>
<feature type="transmembrane region" description="Helical" evidence="8">
    <location>
        <begin position="263"/>
        <end position="285"/>
    </location>
</feature>
<dbReference type="PANTHER" id="PTHR10778">
    <property type="entry name" value="SOLUTE CARRIER FAMILY 35 MEMBER B"/>
    <property type="match status" value="1"/>
</dbReference>
<dbReference type="Pfam" id="PF08449">
    <property type="entry name" value="UAA"/>
    <property type="match status" value="1"/>
</dbReference>
<comment type="subcellular location">
    <subcellularLocation>
        <location evidence="1">Membrane</location>
        <topology evidence="1">Multi-pass membrane protein</topology>
    </subcellularLocation>
</comment>
<dbReference type="PANTHER" id="PTHR10778:SF8">
    <property type="entry name" value="ADENOSINE 3'-PHOSPHO 5'-PHOSPHOSULFATE TRANSPORTER 2"/>
    <property type="match status" value="1"/>
</dbReference>
<evidence type="ECO:0000256" key="1">
    <source>
        <dbReference type="ARBA" id="ARBA00004141"/>
    </source>
</evidence>
<evidence type="ECO:0000256" key="8">
    <source>
        <dbReference type="SAM" id="Phobius"/>
    </source>
</evidence>
<keyword evidence="6 8" id="KW-0472">Membrane</keyword>
<accession>A0A061R8M1</accession>
<evidence type="ECO:0000256" key="7">
    <source>
        <dbReference type="SAM" id="MobiDB-lite"/>
    </source>
</evidence>
<evidence type="ECO:0000256" key="5">
    <source>
        <dbReference type="ARBA" id="ARBA00022989"/>
    </source>
</evidence>
<evidence type="ECO:0000256" key="4">
    <source>
        <dbReference type="ARBA" id="ARBA00022692"/>
    </source>
</evidence>
<name>A0A061R8M1_9CHLO</name>
<dbReference type="GO" id="GO:0005789">
    <property type="term" value="C:endoplasmic reticulum membrane"/>
    <property type="evidence" value="ECO:0007669"/>
    <property type="project" value="TreeGrafter"/>
</dbReference>
<gene>
    <name evidence="9" type="primary">SLC35B3</name>
    <name evidence="9" type="ORF">TSPGSL018_12634</name>
</gene>
<sequence>MVETSLVATFCSPTVSDKDATLASDQKLEGAVPRILGLELRLSKTWQFIFLASGSLLFAIGFSTLQEHVFRLPGFRFGGWMTFITYITFIACAVCERLLTGDLQRRSKLKDFAMVSVLTMSGLYLTNMSLNYLDYATRVVFKSSKVVPTMAFGFVVQGRRYSWQQYAAGLLLVAGISSFTLGDRALSPRFSFAGVALISAALVCDSLTGNLEERLFFRKPSPSTQAEVILYTSAFSCAGAAAVLVATGELLPAARHSLAHAETLPLISLSSCLGYLSVTFILSLIQHFDATRTEIVKSLRKVLQVVVSFVLFAKPVNARILGGGAAVALALYWFQASSRAGPPPSRPEAGPAEHLPAPVPCSDHGSAQKRGSRHTSPS</sequence>
<feature type="transmembrane region" description="Helical" evidence="8">
    <location>
        <begin position="228"/>
        <end position="251"/>
    </location>
</feature>
<dbReference type="GO" id="GO:0046964">
    <property type="term" value="F:3'-phosphoadenosine 5'-phosphosulfate transmembrane transporter activity"/>
    <property type="evidence" value="ECO:0007669"/>
    <property type="project" value="TreeGrafter"/>
</dbReference>
<evidence type="ECO:0000313" key="9">
    <source>
        <dbReference type="EMBL" id="JAC66856.1"/>
    </source>
</evidence>
<keyword evidence="3" id="KW-0813">Transport</keyword>
<feature type="transmembrane region" description="Helical" evidence="8">
    <location>
        <begin position="77"/>
        <end position="100"/>
    </location>
</feature>
<keyword evidence="4 8" id="KW-0812">Transmembrane</keyword>
<dbReference type="SUPFAM" id="SSF103481">
    <property type="entry name" value="Multidrug resistance efflux transporter EmrE"/>
    <property type="match status" value="1"/>
</dbReference>
<proteinExistence type="inferred from homology"/>
<feature type="region of interest" description="Disordered" evidence="7">
    <location>
        <begin position="338"/>
        <end position="378"/>
    </location>
</feature>
<reference evidence="9" key="1">
    <citation type="submission" date="2014-05" db="EMBL/GenBank/DDBJ databases">
        <title>The transcriptome of the halophilic microalga Tetraselmis sp. GSL018 isolated from the Great Salt Lake, Utah.</title>
        <authorList>
            <person name="Jinkerson R.E."/>
            <person name="D'Adamo S."/>
            <person name="Posewitz M.C."/>
        </authorList>
    </citation>
    <scope>NUCLEOTIDE SEQUENCE</scope>
    <source>
        <strain evidence="9">GSL018</strain>
    </source>
</reference>
<keyword evidence="5 8" id="KW-1133">Transmembrane helix</keyword>
<dbReference type="InterPro" id="IPR037185">
    <property type="entry name" value="EmrE-like"/>
</dbReference>
<protein>
    <submittedName>
        <fullName evidence="9">Solute carrier family 35 (Adenosine 3'-phospho 5'-phosphosulfate transporter), member B3</fullName>
    </submittedName>
</protein>
<feature type="transmembrane region" description="Helical" evidence="8">
    <location>
        <begin position="48"/>
        <end position="65"/>
    </location>
</feature>
<dbReference type="AlphaFoldDB" id="A0A061R8M1"/>
<dbReference type="EMBL" id="GBEZ01019740">
    <property type="protein sequence ID" value="JAC66856.1"/>
    <property type="molecule type" value="Transcribed_RNA"/>
</dbReference>
<evidence type="ECO:0000256" key="2">
    <source>
        <dbReference type="ARBA" id="ARBA00008349"/>
    </source>
</evidence>
<dbReference type="InterPro" id="IPR013657">
    <property type="entry name" value="SCL35B1-4/HUT1"/>
</dbReference>
<dbReference type="GO" id="GO:0000139">
    <property type="term" value="C:Golgi membrane"/>
    <property type="evidence" value="ECO:0007669"/>
    <property type="project" value="TreeGrafter"/>
</dbReference>
<organism evidence="9">
    <name type="scientific">Tetraselmis sp. GSL018</name>
    <dbReference type="NCBI Taxonomy" id="582737"/>
    <lineage>
        <taxon>Eukaryota</taxon>
        <taxon>Viridiplantae</taxon>
        <taxon>Chlorophyta</taxon>
        <taxon>core chlorophytes</taxon>
        <taxon>Chlorodendrophyceae</taxon>
        <taxon>Chlorodendrales</taxon>
        <taxon>Chlorodendraceae</taxon>
        <taxon>Tetraselmis</taxon>
    </lineage>
</organism>
<evidence type="ECO:0000256" key="6">
    <source>
        <dbReference type="ARBA" id="ARBA00023136"/>
    </source>
</evidence>
<feature type="transmembrane region" description="Helical" evidence="8">
    <location>
        <begin position="112"/>
        <end position="133"/>
    </location>
</feature>